<organism evidence="2 3">
    <name type="scientific">Zea mays</name>
    <name type="common">Maize</name>
    <dbReference type="NCBI Taxonomy" id="4577"/>
    <lineage>
        <taxon>Eukaryota</taxon>
        <taxon>Viridiplantae</taxon>
        <taxon>Streptophyta</taxon>
        <taxon>Embryophyta</taxon>
        <taxon>Tracheophyta</taxon>
        <taxon>Spermatophyta</taxon>
        <taxon>Magnoliopsida</taxon>
        <taxon>Liliopsida</taxon>
        <taxon>Poales</taxon>
        <taxon>Poaceae</taxon>
        <taxon>PACMAD clade</taxon>
        <taxon>Panicoideae</taxon>
        <taxon>Andropogonodae</taxon>
        <taxon>Andropogoneae</taxon>
        <taxon>Tripsacinae</taxon>
        <taxon>Zea</taxon>
    </lineage>
</organism>
<sequence length="93" mass="10296">MALDKKPIATKGRHLCCPHPSRGPHLPGVVWHTDGKKGSPSPTKAKCQASQTEEKNRATSPKKVKITDFLKIEKNITLELKKKDTELSPMVVQ</sequence>
<dbReference type="Gramene" id="Zm00001eb113260_T001">
    <property type="protein sequence ID" value="Zm00001eb113260_P001"/>
    <property type="gene ID" value="Zm00001eb113260"/>
</dbReference>
<name>A0A804MUW6_MAIZE</name>
<reference evidence="2" key="3">
    <citation type="submission" date="2021-05" db="UniProtKB">
        <authorList>
            <consortium name="EnsemblPlants"/>
        </authorList>
    </citation>
    <scope>IDENTIFICATION</scope>
    <source>
        <strain evidence="2">cv. B73</strain>
    </source>
</reference>
<proteinExistence type="predicted"/>
<reference evidence="3" key="1">
    <citation type="submission" date="2015-12" db="EMBL/GenBank/DDBJ databases">
        <title>Update maize B73 reference genome by single molecule sequencing technologies.</title>
        <authorList>
            <consortium name="Maize Genome Sequencing Project"/>
            <person name="Ware D."/>
        </authorList>
    </citation>
    <scope>NUCLEOTIDE SEQUENCE [LARGE SCALE GENOMIC DNA]</scope>
    <source>
        <strain evidence="3">cv. B73</strain>
    </source>
</reference>
<keyword evidence="3" id="KW-1185">Reference proteome</keyword>
<dbReference type="Proteomes" id="UP000007305">
    <property type="component" value="Chromosome 2"/>
</dbReference>
<evidence type="ECO:0000256" key="1">
    <source>
        <dbReference type="SAM" id="MobiDB-lite"/>
    </source>
</evidence>
<dbReference type="AlphaFoldDB" id="A0A804MUW6"/>
<feature type="region of interest" description="Disordered" evidence="1">
    <location>
        <begin position="1"/>
        <end position="60"/>
    </location>
</feature>
<reference evidence="2" key="2">
    <citation type="submission" date="2019-07" db="EMBL/GenBank/DDBJ databases">
        <authorList>
            <person name="Seetharam A."/>
            <person name="Woodhouse M."/>
            <person name="Cannon E."/>
        </authorList>
    </citation>
    <scope>NUCLEOTIDE SEQUENCE [LARGE SCALE GENOMIC DNA]</scope>
    <source>
        <strain evidence="2">cv. B73</strain>
    </source>
</reference>
<dbReference type="EnsemblPlants" id="Zm00001eb113260_T001">
    <property type="protein sequence ID" value="Zm00001eb113260_P001"/>
    <property type="gene ID" value="Zm00001eb113260"/>
</dbReference>
<protein>
    <submittedName>
        <fullName evidence="2">Uncharacterized protein</fullName>
    </submittedName>
</protein>
<evidence type="ECO:0000313" key="2">
    <source>
        <dbReference type="EnsemblPlants" id="Zm00001eb113260_P001"/>
    </source>
</evidence>
<evidence type="ECO:0000313" key="3">
    <source>
        <dbReference type="Proteomes" id="UP000007305"/>
    </source>
</evidence>
<accession>A0A804MUW6</accession>
<dbReference type="InParanoid" id="A0A804MUW6"/>